<comment type="caution">
    <text evidence="1">The sequence shown here is derived from an EMBL/GenBank/DDBJ whole genome shotgun (WGS) entry which is preliminary data.</text>
</comment>
<evidence type="ECO:0008006" key="3">
    <source>
        <dbReference type="Google" id="ProtNLM"/>
    </source>
</evidence>
<sequence length="122" mass="13728">MTPFWRHGLSFAGGTWRGRVARLRWRDGEIVSRDGRIQRGRGRIGPGTGVRRYLACGATDMRKGIAGLAGLTQDMLRQQPSSGVVFAFRDRSDVRRKPLHCDGQCLCLYFKALERGRFPGPH</sequence>
<proteinExistence type="predicted"/>
<dbReference type="EMBL" id="BSYI01000045">
    <property type="protein sequence ID" value="GMG84886.1"/>
    <property type="molecule type" value="Genomic_DNA"/>
</dbReference>
<evidence type="ECO:0000313" key="1">
    <source>
        <dbReference type="EMBL" id="GMG84886.1"/>
    </source>
</evidence>
<accession>A0ABQ6LNU3</accession>
<dbReference type="Proteomes" id="UP001239909">
    <property type="component" value="Unassembled WGS sequence"/>
</dbReference>
<gene>
    <name evidence="1" type="ORF">LNKW23_41020</name>
</gene>
<organism evidence="1 2">
    <name type="scientific">Paralimibaculum aggregatum</name>
    <dbReference type="NCBI Taxonomy" id="3036245"/>
    <lineage>
        <taxon>Bacteria</taxon>
        <taxon>Pseudomonadati</taxon>
        <taxon>Pseudomonadota</taxon>
        <taxon>Alphaproteobacteria</taxon>
        <taxon>Rhodobacterales</taxon>
        <taxon>Paracoccaceae</taxon>
        <taxon>Paralimibaculum</taxon>
    </lineage>
</organism>
<dbReference type="InterPro" id="IPR008878">
    <property type="entry name" value="Transposase_IS66_Orf2"/>
</dbReference>
<keyword evidence="2" id="KW-1185">Reference proteome</keyword>
<dbReference type="RefSeq" id="WP_352231128.1">
    <property type="nucleotide sequence ID" value="NZ_BSYI01000045.1"/>
</dbReference>
<dbReference type="Pfam" id="PF05717">
    <property type="entry name" value="TnpB_IS66"/>
    <property type="match status" value="1"/>
</dbReference>
<dbReference type="PANTHER" id="PTHR36455:SF1">
    <property type="entry name" value="BLR8292 PROTEIN"/>
    <property type="match status" value="1"/>
</dbReference>
<reference evidence="1 2" key="1">
    <citation type="submission" date="2023-04" db="EMBL/GenBank/DDBJ databases">
        <title>Marinoamorphus aggregata gen. nov., sp. Nov., isolate from tissue of brittle star Ophioplocus japonicus.</title>
        <authorList>
            <person name="Kawano K."/>
            <person name="Sawayama S."/>
            <person name="Nakagawa S."/>
        </authorList>
    </citation>
    <scope>NUCLEOTIDE SEQUENCE [LARGE SCALE GENOMIC DNA]</scope>
    <source>
        <strain evidence="1 2">NKW23</strain>
    </source>
</reference>
<evidence type="ECO:0000313" key="2">
    <source>
        <dbReference type="Proteomes" id="UP001239909"/>
    </source>
</evidence>
<dbReference type="NCBIfam" id="NF033819">
    <property type="entry name" value="IS66_TnpB"/>
    <property type="match status" value="1"/>
</dbReference>
<dbReference type="PANTHER" id="PTHR36455">
    <property type="match status" value="1"/>
</dbReference>
<protein>
    <recommendedName>
        <fullName evidence="3">Transposase</fullName>
    </recommendedName>
</protein>
<name>A0ABQ6LNU3_9RHOB</name>